<name>A0A8H7KJ20_AGABI</name>
<accession>A0A8H7KJ20</accession>
<gene>
    <name evidence="1" type="ORF">Agabi119p4_3091</name>
</gene>
<organism evidence="1 2">
    <name type="scientific">Agaricus bisporus var. burnettii</name>
    <dbReference type="NCBI Taxonomy" id="192524"/>
    <lineage>
        <taxon>Eukaryota</taxon>
        <taxon>Fungi</taxon>
        <taxon>Dikarya</taxon>
        <taxon>Basidiomycota</taxon>
        <taxon>Agaricomycotina</taxon>
        <taxon>Agaricomycetes</taxon>
        <taxon>Agaricomycetidae</taxon>
        <taxon>Agaricales</taxon>
        <taxon>Agaricineae</taxon>
        <taxon>Agaricaceae</taxon>
        <taxon>Agaricus</taxon>
    </lineage>
</organism>
<dbReference type="Proteomes" id="UP000629468">
    <property type="component" value="Unassembled WGS sequence"/>
</dbReference>
<comment type="caution">
    <text evidence="1">The sequence shown here is derived from an EMBL/GenBank/DDBJ whole genome shotgun (WGS) entry which is preliminary data.</text>
</comment>
<evidence type="ECO:0000313" key="2">
    <source>
        <dbReference type="Proteomes" id="UP000629468"/>
    </source>
</evidence>
<protein>
    <submittedName>
        <fullName evidence="1">Uncharacterized protein</fullName>
    </submittedName>
</protein>
<sequence length="400" mass="45449">MFRTPGLHRYVINTTLPHIPEAAGSSFPPEGHKSHKNHLNVKSEAYRRLENVFRIDSSSLNIQVSIWTLQHVKEVPFKFGDFRASERLTLKMRTPDAPSDSLEHPIDTINRLGALLDTLPLMSAQRLFHIVYPETLKWRFQQYASPHIDQNIFNYFLWSRKPQGGGEPENALVVAYQPPWILSTADFTEFSQTTSLPPHVPPGCAYPSELTSKHRLWAKLYDTCVRHKTKWFIITSWNLWAFGGFSDGWYSGFISDTRRLDEDPPTILECITFWIASAMNYEGGYVKRRVPEPIDVQDMELAIQVETLLPEDSESNWIGKSQDPSSTIQLTSISDVISHAGLEDYAPSPFEKGRALEINSIRKWREAIAGGQGEVDSSRSGRMAPVENNKITVSGGDWLF</sequence>
<reference evidence="1 2" key="1">
    <citation type="journal article" name="Sci. Rep.">
        <title>Telomere-to-telomere assembled and centromere annotated genomes of the two main subspecies of the button mushroom Agaricus bisporus reveal especially polymorphic chromosome ends.</title>
        <authorList>
            <person name="Sonnenberg A.S.M."/>
            <person name="Sedaghat-Telgerd N."/>
            <person name="Lavrijssen B."/>
            <person name="Ohm R.A."/>
            <person name="Hendrickx P.M."/>
            <person name="Scholtmeijer K."/>
            <person name="Baars J.J.P."/>
            <person name="van Peer A."/>
        </authorList>
    </citation>
    <scope>NUCLEOTIDE SEQUENCE [LARGE SCALE GENOMIC DNA]</scope>
    <source>
        <strain evidence="1 2">H119_p4</strain>
    </source>
</reference>
<proteinExistence type="predicted"/>
<evidence type="ECO:0000313" key="1">
    <source>
        <dbReference type="EMBL" id="KAF7778746.1"/>
    </source>
</evidence>
<dbReference type="EMBL" id="JABXXO010000004">
    <property type="protein sequence ID" value="KAF7778746.1"/>
    <property type="molecule type" value="Genomic_DNA"/>
</dbReference>
<dbReference type="AlphaFoldDB" id="A0A8H7KJ20"/>